<dbReference type="AlphaFoldDB" id="A0A0A8X9K6"/>
<comment type="caution">
    <text evidence="2">The sequence shown here is derived from an EMBL/GenBank/DDBJ whole genome shotgun (WGS) entry which is preliminary data.</text>
</comment>
<accession>A0A0A8X9K6</accession>
<gene>
    <name evidence="2" type="ORF">SAMD00020551_3875</name>
</gene>
<evidence type="ECO:0000313" key="3">
    <source>
        <dbReference type="Proteomes" id="UP000031014"/>
    </source>
</evidence>
<dbReference type="EMBL" id="BASE01000091">
    <property type="protein sequence ID" value="GAM15717.1"/>
    <property type="molecule type" value="Genomic_DNA"/>
</dbReference>
<feature type="transmembrane region" description="Helical" evidence="1">
    <location>
        <begin position="6"/>
        <end position="26"/>
    </location>
</feature>
<proteinExistence type="predicted"/>
<evidence type="ECO:0000256" key="1">
    <source>
        <dbReference type="SAM" id="Phobius"/>
    </source>
</evidence>
<name>A0A0A8X9K6_MESS1</name>
<dbReference type="Proteomes" id="UP000031014">
    <property type="component" value="Unassembled WGS sequence"/>
</dbReference>
<keyword evidence="1" id="KW-1133">Transmembrane helix</keyword>
<evidence type="ECO:0000313" key="2">
    <source>
        <dbReference type="EMBL" id="GAM15717.1"/>
    </source>
</evidence>
<sequence length="140" mass="16204">MHPITVIEIFSALALVLMLLGVAYFLPKKKRNTALKMIVLVIVMELAFFAIRPLWINYHLGVKTEQLTEYLEKRYPGEEFSISYRTSRNYNPYHMEVRFESEQDWIYGYSVTNQGIKQVSVGVPDAQLPDEGLHYEGLGD</sequence>
<dbReference type="RefSeq" id="WP_041967350.1">
    <property type="nucleotide sequence ID" value="NZ_BASE01000091.1"/>
</dbReference>
<reference evidence="2 3" key="1">
    <citation type="submission" date="2013-06" db="EMBL/GenBank/DDBJ databases">
        <title>Whole genome shotgun sequence of Bacillus selenatarsenatis SF-1.</title>
        <authorList>
            <person name="Kuroda M."/>
            <person name="Sei K."/>
            <person name="Yamashita M."/>
            <person name="Ike M."/>
        </authorList>
    </citation>
    <scope>NUCLEOTIDE SEQUENCE [LARGE SCALE GENOMIC DNA]</scope>
    <source>
        <strain evidence="2 3">SF-1</strain>
    </source>
</reference>
<protein>
    <submittedName>
        <fullName evidence="2">Uncharacterized protein</fullName>
    </submittedName>
</protein>
<feature type="transmembrane region" description="Helical" evidence="1">
    <location>
        <begin position="38"/>
        <end position="56"/>
    </location>
</feature>
<keyword evidence="1" id="KW-0472">Membrane</keyword>
<keyword evidence="3" id="KW-1185">Reference proteome</keyword>
<dbReference type="STRING" id="1321606.SAMD00020551_3875"/>
<dbReference type="OrthoDB" id="2972540at2"/>
<keyword evidence="1" id="KW-0812">Transmembrane</keyword>
<organism evidence="2 3">
    <name type="scientific">Mesobacillus selenatarsenatis (strain DSM 18680 / JCM 14380 / FERM P-15431 / SF-1)</name>
    <dbReference type="NCBI Taxonomy" id="1321606"/>
    <lineage>
        <taxon>Bacteria</taxon>
        <taxon>Bacillati</taxon>
        <taxon>Bacillota</taxon>
        <taxon>Bacilli</taxon>
        <taxon>Bacillales</taxon>
        <taxon>Bacillaceae</taxon>
        <taxon>Mesobacillus</taxon>
    </lineage>
</organism>